<protein>
    <submittedName>
        <fullName evidence="2">Uncharacterized protein</fullName>
    </submittedName>
</protein>
<dbReference type="GeneID" id="94842955"/>
<feature type="region of interest" description="Disordered" evidence="1">
    <location>
        <begin position="316"/>
        <end position="336"/>
    </location>
</feature>
<evidence type="ECO:0000256" key="1">
    <source>
        <dbReference type="SAM" id="MobiDB-lite"/>
    </source>
</evidence>
<evidence type="ECO:0000313" key="2">
    <source>
        <dbReference type="EMBL" id="OHT01246.1"/>
    </source>
</evidence>
<dbReference type="OrthoDB" id="10598281at2759"/>
<sequence>MSLNSLLNGSAPKPVRSAVTRVVRSRVISQNDEPKASNHVAVHSFQEKNSKPQPVKHETPRQNEDILTFTIVAKIYLPKEVADRLDMLFMKFLQCKVSFQTLSGTIVKSVTKYPIVLQLWNVILNRNSIVTDPLAIKVKEIVGWFLANSLQPILCIHFVKFVVDAKQNGLSRIKIFCALIENESSLYPPSAISDLLKFALELYPILPHSIFPPLSHVDKNSSTSIPEAFGIKRKTTEFLMSTRDQDASASLPKKQSKMNNFINSGTTNNNIPSKHHGGRHSAPPPIKYTPSHNRNLINLPNSATSFFFNFLTKSTQTGQEGGSHPPPHHHVEAPPPTRDLHELLESMEVLEHAIDEIESFDTNIPVYNFVIYAAGKYIYGKSWQEIEKYLPNKHVREFIIERCRGFLETIYDDLLEAQHFSRGYLETQPTNGFICQLNPPSLKSSFRIHFTFYETNISNYLKSIILSHPVADKHKYTNLNWFVRKVLPRFQVADPKVKNTKKYEIFGPKSLACALWYFSLLCKTIAPIFSSDALQTKSWDAVLDNATEDVKMKYLIEGERPFPRKILTRVLKSIIANRTIIDEIADEVVKHFGMLSQNIANFYLIFSRLNRAASWLRNDPHKKLLWKCFDAFGVADGVNADQELYAKRPLYKKMVMFPSKEKMYLFKFEIEKETIHILPAF</sequence>
<keyword evidence="3" id="KW-1185">Reference proteome</keyword>
<dbReference type="EMBL" id="MLAK01000921">
    <property type="protein sequence ID" value="OHT01246.1"/>
    <property type="molecule type" value="Genomic_DNA"/>
</dbReference>
<dbReference type="VEuPathDB" id="TrichDB:TRFO_31992"/>
<gene>
    <name evidence="2" type="ORF">TRFO_31992</name>
</gene>
<comment type="caution">
    <text evidence="2">The sequence shown here is derived from an EMBL/GenBank/DDBJ whole genome shotgun (WGS) entry which is preliminary data.</text>
</comment>
<proteinExistence type="predicted"/>
<accession>A0A1J4JUP9</accession>
<reference evidence="2" key="1">
    <citation type="submission" date="2016-10" db="EMBL/GenBank/DDBJ databases">
        <authorList>
            <person name="Benchimol M."/>
            <person name="Almeida L.G."/>
            <person name="Vasconcelos A.T."/>
            <person name="Perreira-Neves A."/>
            <person name="Rosa I.A."/>
            <person name="Tasca T."/>
            <person name="Bogo M.R."/>
            <person name="de Souza W."/>
        </authorList>
    </citation>
    <scope>NUCLEOTIDE SEQUENCE [LARGE SCALE GENOMIC DNA]</scope>
    <source>
        <strain evidence="2">K</strain>
    </source>
</reference>
<organism evidence="2 3">
    <name type="scientific">Tritrichomonas foetus</name>
    <dbReference type="NCBI Taxonomy" id="1144522"/>
    <lineage>
        <taxon>Eukaryota</taxon>
        <taxon>Metamonada</taxon>
        <taxon>Parabasalia</taxon>
        <taxon>Tritrichomonadida</taxon>
        <taxon>Tritrichomonadidae</taxon>
        <taxon>Tritrichomonas</taxon>
    </lineage>
</organism>
<name>A0A1J4JUP9_9EUKA</name>
<dbReference type="AlphaFoldDB" id="A0A1J4JUP9"/>
<dbReference type="Proteomes" id="UP000179807">
    <property type="component" value="Unassembled WGS sequence"/>
</dbReference>
<dbReference type="RefSeq" id="XP_068354382.1">
    <property type="nucleotide sequence ID" value="XM_068508251.1"/>
</dbReference>
<evidence type="ECO:0000313" key="3">
    <source>
        <dbReference type="Proteomes" id="UP000179807"/>
    </source>
</evidence>